<comment type="caution">
    <text evidence="1">The sequence shown here is derived from an EMBL/GenBank/DDBJ whole genome shotgun (WGS) entry which is preliminary data.</text>
</comment>
<name>A0A926IF86_9FIRM</name>
<dbReference type="GO" id="GO:0006313">
    <property type="term" value="P:DNA transposition"/>
    <property type="evidence" value="ECO:0007669"/>
    <property type="project" value="InterPro"/>
</dbReference>
<protein>
    <recommendedName>
        <fullName evidence="3">Transposase IS200-like domain-containing protein</fullName>
    </recommendedName>
</protein>
<gene>
    <name evidence="1" type="ORF">H8718_14680</name>
</gene>
<proteinExistence type="predicted"/>
<evidence type="ECO:0000313" key="2">
    <source>
        <dbReference type="Proteomes" id="UP000655830"/>
    </source>
</evidence>
<dbReference type="SUPFAM" id="SSF143422">
    <property type="entry name" value="Transposase IS200-like"/>
    <property type="match status" value="1"/>
</dbReference>
<reference evidence="1" key="1">
    <citation type="submission" date="2020-08" db="EMBL/GenBank/DDBJ databases">
        <title>Genome public.</title>
        <authorList>
            <person name="Liu C."/>
            <person name="Sun Q."/>
        </authorList>
    </citation>
    <scope>NUCLEOTIDE SEQUENCE</scope>
    <source>
        <strain evidence="1">NSJ-12</strain>
    </source>
</reference>
<keyword evidence="2" id="KW-1185">Reference proteome</keyword>
<dbReference type="AlphaFoldDB" id="A0A926IF86"/>
<evidence type="ECO:0000313" key="1">
    <source>
        <dbReference type="EMBL" id="MBC8580764.1"/>
    </source>
</evidence>
<dbReference type="RefSeq" id="WP_249333475.1">
    <property type="nucleotide sequence ID" value="NZ_JACRSY010000027.1"/>
</dbReference>
<sequence>MMVFDKHPEYASKRDRSFWVWGYYVSTASNITEEAIKLHIKERRIKESSLL</sequence>
<dbReference type="Proteomes" id="UP000655830">
    <property type="component" value="Unassembled WGS sequence"/>
</dbReference>
<accession>A0A926IF86</accession>
<evidence type="ECO:0008006" key="3">
    <source>
        <dbReference type="Google" id="ProtNLM"/>
    </source>
</evidence>
<organism evidence="1 2">
    <name type="scientific">Zhenhengia yiwuensis</name>
    <dbReference type="NCBI Taxonomy" id="2763666"/>
    <lineage>
        <taxon>Bacteria</taxon>
        <taxon>Bacillati</taxon>
        <taxon>Bacillota</taxon>
        <taxon>Clostridia</taxon>
        <taxon>Lachnospirales</taxon>
        <taxon>Lachnospiraceae</taxon>
        <taxon>Zhenhengia</taxon>
    </lineage>
</organism>
<dbReference type="InterPro" id="IPR036515">
    <property type="entry name" value="Transposase_17_sf"/>
</dbReference>
<dbReference type="EMBL" id="JACRSY010000027">
    <property type="protein sequence ID" value="MBC8580764.1"/>
    <property type="molecule type" value="Genomic_DNA"/>
</dbReference>
<dbReference type="GO" id="GO:0003677">
    <property type="term" value="F:DNA binding"/>
    <property type="evidence" value="ECO:0007669"/>
    <property type="project" value="InterPro"/>
</dbReference>
<dbReference type="GO" id="GO:0004803">
    <property type="term" value="F:transposase activity"/>
    <property type="evidence" value="ECO:0007669"/>
    <property type="project" value="InterPro"/>
</dbReference>